<evidence type="ECO:0000256" key="1">
    <source>
        <dbReference type="ARBA" id="ARBA00022962"/>
    </source>
</evidence>
<gene>
    <name evidence="3" type="ORF">JZ786_06540</name>
</gene>
<evidence type="ECO:0000313" key="4">
    <source>
        <dbReference type="Proteomes" id="UP000663505"/>
    </source>
</evidence>
<evidence type="ECO:0000313" key="3">
    <source>
        <dbReference type="EMBL" id="QSO48623.1"/>
    </source>
</evidence>
<name>A0A9X7W3H0_9BACL</name>
<accession>A0A9X7W3H0</accession>
<dbReference type="PANTHER" id="PTHR21343">
    <property type="entry name" value="DETHIOBIOTIN SYNTHETASE"/>
    <property type="match status" value="1"/>
</dbReference>
<dbReference type="EMBL" id="CP071182">
    <property type="protein sequence ID" value="QSO48623.1"/>
    <property type="molecule type" value="Genomic_DNA"/>
</dbReference>
<sequence length="120" mass="13044">MRSLMIVGTASSVGKSIVCTALCRIFYQDGVSVAPFKAQNMSLNSAVTPSGCEIGRAQAAQAEAAGIRPNEHMNPVLLKPTGKQRTQIVLQGRVHDTVSARHYFRSYKLDSCKKHVVDLK</sequence>
<dbReference type="PANTHER" id="PTHR21343:SF1">
    <property type="entry name" value="COBYRIC ACID SYNTHASE"/>
    <property type="match status" value="1"/>
</dbReference>
<dbReference type="InterPro" id="IPR027417">
    <property type="entry name" value="P-loop_NTPase"/>
</dbReference>
<evidence type="ECO:0000259" key="2">
    <source>
        <dbReference type="Pfam" id="PF01656"/>
    </source>
</evidence>
<keyword evidence="1" id="KW-0315">Glutamine amidotransferase</keyword>
<dbReference type="SUPFAM" id="SSF52540">
    <property type="entry name" value="P-loop containing nucleoside triphosphate hydrolases"/>
    <property type="match status" value="1"/>
</dbReference>
<dbReference type="Gene3D" id="3.40.50.300">
    <property type="entry name" value="P-loop containing nucleotide triphosphate hydrolases"/>
    <property type="match status" value="1"/>
</dbReference>
<dbReference type="RefSeq" id="WP_206657953.1">
    <property type="nucleotide sequence ID" value="NZ_CP071182.1"/>
</dbReference>
<protein>
    <submittedName>
        <fullName evidence="3">AAA family ATPase</fullName>
    </submittedName>
</protein>
<keyword evidence="4" id="KW-1185">Reference proteome</keyword>
<reference evidence="3 4" key="1">
    <citation type="submission" date="2021-02" db="EMBL/GenBank/DDBJ databases">
        <title>Alicyclobacillus curvatus sp. nov. and Alicyclobacillus mengziensis sp. nov., two acidophilic bacteria isolated from acid mine drainage.</title>
        <authorList>
            <person name="Huang Y."/>
        </authorList>
    </citation>
    <scope>NUCLEOTIDE SEQUENCE [LARGE SCALE GENOMIC DNA]</scope>
    <source>
        <strain evidence="3 4">S30H14</strain>
    </source>
</reference>
<proteinExistence type="predicted"/>
<dbReference type="Proteomes" id="UP000663505">
    <property type="component" value="Chromosome"/>
</dbReference>
<dbReference type="InterPro" id="IPR002586">
    <property type="entry name" value="CobQ/CobB/MinD/ParA_Nub-bd_dom"/>
</dbReference>
<dbReference type="Pfam" id="PF01656">
    <property type="entry name" value="CbiA"/>
    <property type="match status" value="1"/>
</dbReference>
<organism evidence="3 4">
    <name type="scientific">Alicyclobacillus mengziensis</name>
    <dbReference type="NCBI Taxonomy" id="2931921"/>
    <lineage>
        <taxon>Bacteria</taxon>
        <taxon>Bacillati</taxon>
        <taxon>Bacillota</taxon>
        <taxon>Bacilli</taxon>
        <taxon>Bacillales</taxon>
        <taxon>Alicyclobacillaceae</taxon>
        <taxon>Alicyclobacillus</taxon>
    </lineage>
</organism>
<feature type="domain" description="CobQ/CobB/MinD/ParA nucleotide binding" evidence="2">
    <location>
        <begin position="4"/>
        <end position="72"/>
    </location>
</feature>
<dbReference type="KEGG" id="afx:JZ786_06540"/>
<dbReference type="AlphaFoldDB" id="A0A9X7W3H0"/>